<name>A0ACB9IIV6_9ASTR</name>
<evidence type="ECO:0000313" key="1">
    <source>
        <dbReference type="EMBL" id="KAI3807421.1"/>
    </source>
</evidence>
<evidence type="ECO:0000313" key="2">
    <source>
        <dbReference type="Proteomes" id="UP001056120"/>
    </source>
</evidence>
<comment type="caution">
    <text evidence="1">The sequence shown here is derived from an EMBL/GenBank/DDBJ whole genome shotgun (WGS) entry which is preliminary data.</text>
</comment>
<protein>
    <submittedName>
        <fullName evidence="1">Uncharacterized protein</fullName>
    </submittedName>
</protein>
<reference evidence="1 2" key="2">
    <citation type="journal article" date="2022" name="Mol. Ecol. Resour.">
        <title>The genomes of chicory, endive, great burdock and yacon provide insights into Asteraceae paleo-polyploidization history and plant inulin production.</title>
        <authorList>
            <person name="Fan W."/>
            <person name="Wang S."/>
            <person name="Wang H."/>
            <person name="Wang A."/>
            <person name="Jiang F."/>
            <person name="Liu H."/>
            <person name="Zhao H."/>
            <person name="Xu D."/>
            <person name="Zhang Y."/>
        </authorList>
    </citation>
    <scope>NUCLEOTIDE SEQUENCE [LARGE SCALE GENOMIC DNA]</scope>
    <source>
        <strain evidence="2">cv. Yunnan</strain>
        <tissue evidence="1">Leaves</tissue>
    </source>
</reference>
<organism evidence="1 2">
    <name type="scientific">Smallanthus sonchifolius</name>
    <dbReference type="NCBI Taxonomy" id="185202"/>
    <lineage>
        <taxon>Eukaryota</taxon>
        <taxon>Viridiplantae</taxon>
        <taxon>Streptophyta</taxon>
        <taxon>Embryophyta</taxon>
        <taxon>Tracheophyta</taxon>
        <taxon>Spermatophyta</taxon>
        <taxon>Magnoliopsida</taxon>
        <taxon>eudicotyledons</taxon>
        <taxon>Gunneridae</taxon>
        <taxon>Pentapetalae</taxon>
        <taxon>asterids</taxon>
        <taxon>campanulids</taxon>
        <taxon>Asterales</taxon>
        <taxon>Asteraceae</taxon>
        <taxon>Asteroideae</taxon>
        <taxon>Heliantheae alliance</taxon>
        <taxon>Millerieae</taxon>
        <taxon>Smallanthus</taxon>
    </lineage>
</organism>
<keyword evidence="2" id="KW-1185">Reference proteome</keyword>
<reference evidence="2" key="1">
    <citation type="journal article" date="2022" name="Mol. Ecol. Resour.">
        <title>The genomes of chicory, endive, great burdock and yacon provide insights into Asteraceae palaeo-polyploidization history and plant inulin production.</title>
        <authorList>
            <person name="Fan W."/>
            <person name="Wang S."/>
            <person name="Wang H."/>
            <person name="Wang A."/>
            <person name="Jiang F."/>
            <person name="Liu H."/>
            <person name="Zhao H."/>
            <person name="Xu D."/>
            <person name="Zhang Y."/>
        </authorList>
    </citation>
    <scope>NUCLEOTIDE SEQUENCE [LARGE SCALE GENOMIC DNA]</scope>
    <source>
        <strain evidence="2">cv. Yunnan</strain>
    </source>
</reference>
<dbReference type="Proteomes" id="UP001056120">
    <property type="component" value="Linkage Group LG08"/>
</dbReference>
<dbReference type="EMBL" id="CM042025">
    <property type="protein sequence ID" value="KAI3807421.1"/>
    <property type="molecule type" value="Genomic_DNA"/>
</dbReference>
<proteinExistence type="predicted"/>
<sequence>MFMKMNALQSKADDIENITNTSLDWQKQLLESQIAALEVLQAVTSFQSQALEESSLQQLISLGHSQQ</sequence>
<gene>
    <name evidence="1" type="ORF">L1987_23348</name>
</gene>
<accession>A0ACB9IIV6</accession>